<dbReference type="RefSeq" id="WP_143313855.1">
    <property type="nucleotide sequence ID" value="NZ_CP046976.1"/>
</dbReference>
<proteinExistence type="predicted"/>
<feature type="signal peptide" evidence="2">
    <location>
        <begin position="1"/>
        <end position="25"/>
    </location>
</feature>
<feature type="compositionally biased region" description="Low complexity" evidence="1">
    <location>
        <begin position="41"/>
        <end position="67"/>
    </location>
</feature>
<feature type="chain" id="PRO_5012794687" description="Secreted protein" evidence="2">
    <location>
        <begin position="26"/>
        <end position="213"/>
    </location>
</feature>
<feature type="compositionally biased region" description="Basic and acidic residues" evidence="1">
    <location>
        <begin position="68"/>
        <end position="79"/>
    </location>
</feature>
<keyword evidence="4" id="KW-1185">Reference proteome</keyword>
<evidence type="ECO:0000256" key="1">
    <source>
        <dbReference type="SAM" id="MobiDB-lite"/>
    </source>
</evidence>
<evidence type="ECO:0008006" key="5">
    <source>
        <dbReference type="Google" id="ProtNLM"/>
    </source>
</evidence>
<protein>
    <recommendedName>
        <fullName evidence="5">Secreted protein</fullName>
    </recommendedName>
</protein>
<dbReference type="STRING" id="1161099.SAMN05444817_10476"/>
<dbReference type="OrthoDB" id="4427108at2"/>
<sequence length="213" mass="22294">MRAFSRTLGAVAAAAALATGTAACSSNLEEPGPEAVNSVIPETEPSEPSSSETTTTATETTTVAAETTSEKPDDGAYSYDRVKNNDGYITNVGLGEAGKEASFPACDGRYILIVDSVIDEGDEKATFDRLVQAVMFADPEGKEFTVPGHCDSLRKSVDGKDIYPIYLDFGSDKDAACRAKSTYGGNVRPLVDGSFPDASAADVDEARLALDPC</sequence>
<reference evidence="4" key="1">
    <citation type="submission" date="2017-01" db="EMBL/GenBank/DDBJ databases">
        <authorList>
            <person name="Varghese N."/>
            <person name="Submissions S."/>
        </authorList>
    </citation>
    <scope>NUCLEOTIDE SEQUENCE [LARGE SCALE GENOMIC DNA]</scope>
    <source>
        <strain evidence="4">DSM 44531</strain>
    </source>
</reference>
<gene>
    <name evidence="3" type="ORF">SAMN05444817_10476</name>
</gene>
<name>A0A1N7J6L6_9CORY</name>
<organism evidence="3 4">
    <name type="scientific">Corynebacterium appendicis CIP 107643</name>
    <dbReference type="NCBI Taxonomy" id="1161099"/>
    <lineage>
        <taxon>Bacteria</taxon>
        <taxon>Bacillati</taxon>
        <taxon>Actinomycetota</taxon>
        <taxon>Actinomycetes</taxon>
        <taxon>Mycobacteriales</taxon>
        <taxon>Corynebacteriaceae</taxon>
        <taxon>Corynebacterium</taxon>
    </lineage>
</organism>
<accession>A0A1N7J6L6</accession>
<evidence type="ECO:0000313" key="4">
    <source>
        <dbReference type="Proteomes" id="UP000186292"/>
    </source>
</evidence>
<dbReference type="EMBL" id="FTOF01000004">
    <property type="protein sequence ID" value="SIS45003.1"/>
    <property type="molecule type" value="Genomic_DNA"/>
</dbReference>
<evidence type="ECO:0000256" key="2">
    <source>
        <dbReference type="SAM" id="SignalP"/>
    </source>
</evidence>
<dbReference type="Proteomes" id="UP000186292">
    <property type="component" value="Unassembled WGS sequence"/>
</dbReference>
<dbReference type="AlphaFoldDB" id="A0A1N7J6L6"/>
<keyword evidence="2" id="KW-0732">Signal</keyword>
<feature type="region of interest" description="Disordered" evidence="1">
    <location>
        <begin position="26"/>
        <end position="79"/>
    </location>
</feature>
<dbReference type="PROSITE" id="PS51257">
    <property type="entry name" value="PROKAR_LIPOPROTEIN"/>
    <property type="match status" value="1"/>
</dbReference>
<evidence type="ECO:0000313" key="3">
    <source>
        <dbReference type="EMBL" id="SIS45003.1"/>
    </source>
</evidence>